<accession>A0ACC2PQU2</accession>
<sequence>MVFKHSFKNKLIFSGIVDNAKMMNVAVGKIVLPDTRYLFDKLCNNRVEYILHAVCPECSGYAGIFEEATPTVECENCYFKFEAMNRSDACYFAIIDPSEAIRDLLQLYEDFYDYVMNRRKHDPNRMEDIRDGNLFMDFLKTLPKIDIKDKEETTVCKFINVKNNRFARTVKEIVNYGEDEELIPTSAIAKICIHIKIESKEYIIPSLNMLHY</sequence>
<dbReference type="EMBL" id="CM056741">
    <property type="protein sequence ID" value="KAJ8685975.1"/>
    <property type="molecule type" value="Genomic_DNA"/>
</dbReference>
<reference evidence="1" key="1">
    <citation type="submission" date="2023-04" db="EMBL/GenBank/DDBJ databases">
        <title>A chromosome-level genome assembly of the parasitoid wasp Eretmocerus hayati.</title>
        <authorList>
            <person name="Zhong Y."/>
            <person name="Liu S."/>
            <person name="Liu Y."/>
        </authorList>
    </citation>
    <scope>NUCLEOTIDE SEQUENCE</scope>
    <source>
        <strain evidence="1">ZJU_SS_LIU_2023</strain>
    </source>
</reference>
<proteinExistence type="predicted"/>
<dbReference type="Proteomes" id="UP001239111">
    <property type="component" value="Chromosome 1"/>
</dbReference>
<evidence type="ECO:0000313" key="1">
    <source>
        <dbReference type="EMBL" id="KAJ8685975.1"/>
    </source>
</evidence>
<protein>
    <submittedName>
        <fullName evidence="1">Uncharacterized protein</fullName>
    </submittedName>
</protein>
<gene>
    <name evidence="1" type="ORF">QAD02_021768</name>
</gene>
<evidence type="ECO:0000313" key="2">
    <source>
        <dbReference type="Proteomes" id="UP001239111"/>
    </source>
</evidence>
<organism evidence="1 2">
    <name type="scientific">Eretmocerus hayati</name>
    <dbReference type="NCBI Taxonomy" id="131215"/>
    <lineage>
        <taxon>Eukaryota</taxon>
        <taxon>Metazoa</taxon>
        <taxon>Ecdysozoa</taxon>
        <taxon>Arthropoda</taxon>
        <taxon>Hexapoda</taxon>
        <taxon>Insecta</taxon>
        <taxon>Pterygota</taxon>
        <taxon>Neoptera</taxon>
        <taxon>Endopterygota</taxon>
        <taxon>Hymenoptera</taxon>
        <taxon>Apocrita</taxon>
        <taxon>Proctotrupomorpha</taxon>
        <taxon>Chalcidoidea</taxon>
        <taxon>Aphelinidae</taxon>
        <taxon>Aphelininae</taxon>
        <taxon>Eretmocerus</taxon>
    </lineage>
</organism>
<comment type="caution">
    <text evidence="1">The sequence shown here is derived from an EMBL/GenBank/DDBJ whole genome shotgun (WGS) entry which is preliminary data.</text>
</comment>
<keyword evidence="2" id="KW-1185">Reference proteome</keyword>
<name>A0ACC2PQU2_9HYME</name>